<dbReference type="Proteomes" id="UP000618931">
    <property type="component" value="Unassembled WGS sequence"/>
</dbReference>
<evidence type="ECO:0000256" key="1">
    <source>
        <dbReference type="SAM" id="Phobius"/>
    </source>
</evidence>
<reference evidence="2 3" key="1">
    <citation type="submission" date="2020-11" db="EMBL/GenBank/DDBJ databases">
        <authorList>
            <person name="Kim M.K."/>
        </authorList>
    </citation>
    <scope>NUCLEOTIDE SEQUENCE [LARGE SCALE GENOMIC DNA]</scope>
    <source>
        <strain evidence="2 3">BT662</strain>
    </source>
</reference>
<feature type="transmembrane region" description="Helical" evidence="1">
    <location>
        <begin position="7"/>
        <end position="29"/>
    </location>
</feature>
<accession>A0ABS0I2C8</accession>
<organism evidence="2 3">
    <name type="scientific">Hymenobacter ruricola</name>
    <dbReference type="NCBI Taxonomy" id="2791023"/>
    <lineage>
        <taxon>Bacteria</taxon>
        <taxon>Pseudomonadati</taxon>
        <taxon>Bacteroidota</taxon>
        <taxon>Cytophagia</taxon>
        <taxon>Cytophagales</taxon>
        <taxon>Hymenobacteraceae</taxon>
        <taxon>Hymenobacter</taxon>
    </lineage>
</organism>
<protein>
    <submittedName>
        <fullName evidence="2">Uncharacterized protein</fullName>
    </submittedName>
</protein>
<gene>
    <name evidence="2" type="ORF">I2H31_06535</name>
</gene>
<feature type="transmembrane region" description="Helical" evidence="1">
    <location>
        <begin position="75"/>
        <end position="93"/>
    </location>
</feature>
<sequence length="96" mass="9760">MSQLQRGVLGVLLFYALGLGGTALLAQFVPVADMCNPGLPFFTGLATLVIGAGLAVVTVLAYLVGHRTAMVKGMLAAHSLLLVGITALVLTATHNG</sequence>
<keyword evidence="3" id="KW-1185">Reference proteome</keyword>
<comment type="caution">
    <text evidence="2">The sequence shown here is derived from an EMBL/GenBank/DDBJ whole genome shotgun (WGS) entry which is preliminary data.</text>
</comment>
<keyword evidence="1" id="KW-0472">Membrane</keyword>
<name>A0ABS0I2C8_9BACT</name>
<keyword evidence="1" id="KW-1133">Transmembrane helix</keyword>
<evidence type="ECO:0000313" key="2">
    <source>
        <dbReference type="EMBL" id="MBF9220757.1"/>
    </source>
</evidence>
<keyword evidence="1" id="KW-0812">Transmembrane</keyword>
<dbReference type="EMBL" id="JADQDM010000002">
    <property type="protein sequence ID" value="MBF9220757.1"/>
    <property type="molecule type" value="Genomic_DNA"/>
</dbReference>
<proteinExistence type="predicted"/>
<feature type="transmembrane region" description="Helical" evidence="1">
    <location>
        <begin position="41"/>
        <end position="63"/>
    </location>
</feature>
<evidence type="ECO:0000313" key="3">
    <source>
        <dbReference type="Proteomes" id="UP000618931"/>
    </source>
</evidence>
<dbReference type="RefSeq" id="WP_196292192.1">
    <property type="nucleotide sequence ID" value="NZ_JADQDM010000002.1"/>
</dbReference>